<sequence>MVSYEETEGSGKEDKCLPCPASEASLTTTDPETLCQKPCISENATTAAMATTTASEHCICEDTTTAAIATARPPKCNKQ</sequence>
<proteinExistence type="predicted"/>
<name>A0AAD5WE35_PARTN</name>
<organism evidence="1 3">
    <name type="scientific">Parelaphostrongylus tenuis</name>
    <name type="common">Meningeal worm</name>
    <dbReference type="NCBI Taxonomy" id="148309"/>
    <lineage>
        <taxon>Eukaryota</taxon>
        <taxon>Metazoa</taxon>
        <taxon>Ecdysozoa</taxon>
        <taxon>Nematoda</taxon>
        <taxon>Chromadorea</taxon>
        <taxon>Rhabditida</taxon>
        <taxon>Rhabditina</taxon>
        <taxon>Rhabditomorpha</taxon>
        <taxon>Strongyloidea</taxon>
        <taxon>Metastrongylidae</taxon>
        <taxon>Parelaphostrongylus</taxon>
    </lineage>
</organism>
<accession>A0AAD5WE35</accession>
<dbReference type="Proteomes" id="UP001196413">
    <property type="component" value="Unassembled WGS sequence"/>
</dbReference>
<evidence type="ECO:0000313" key="2">
    <source>
        <dbReference type="EMBL" id="KAJ1366684.1"/>
    </source>
</evidence>
<reference evidence="1" key="1">
    <citation type="submission" date="2021-06" db="EMBL/GenBank/DDBJ databases">
        <title>Parelaphostrongylus tenuis whole genome reference sequence.</title>
        <authorList>
            <person name="Garwood T.J."/>
            <person name="Larsen P.A."/>
            <person name="Fountain-Jones N.M."/>
            <person name="Garbe J.R."/>
            <person name="Macchietto M.G."/>
            <person name="Kania S.A."/>
            <person name="Gerhold R.W."/>
            <person name="Richards J.E."/>
            <person name="Wolf T.M."/>
        </authorList>
    </citation>
    <scope>NUCLEOTIDE SEQUENCE</scope>
    <source>
        <strain evidence="1">MNPRO001-30</strain>
        <tissue evidence="1">Meninges</tissue>
    </source>
</reference>
<evidence type="ECO:0000313" key="1">
    <source>
        <dbReference type="EMBL" id="KAJ1366683.1"/>
    </source>
</evidence>
<dbReference type="EMBL" id="JAHQIW010005645">
    <property type="protein sequence ID" value="KAJ1366684.1"/>
    <property type="molecule type" value="Genomic_DNA"/>
</dbReference>
<keyword evidence="3" id="KW-1185">Reference proteome</keyword>
<dbReference type="EMBL" id="JAHQIW010005645">
    <property type="protein sequence ID" value="KAJ1366683.1"/>
    <property type="molecule type" value="Genomic_DNA"/>
</dbReference>
<dbReference type="AlphaFoldDB" id="A0AAD5WE35"/>
<gene>
    <name evidence="1" type="ORF">KIN20_027424</name>
    <name evidence="2" type="ORF">KIN20_027425</name>
</gene>
<comment type="caution">
    <text evidence="1">The sequence shown here is derived from an EMBL/GenBank/DDBJ whole genome shotgun (WGS) entry which is preliminary data.</text>
</comment>
<evidence type="ECO:0000313" key="3">
    <source>
        <dbReference type="Proteomes" id="UP001196413"/>
    </source>
</evidence>
<protein>
    <submittedName>
        <fullName evidence="1">Uncharacterized protein</fullName>
    </submittedName>
</protein>